<feature type="region of interest" description="Disordered" evidence="1">
    <location>
        <begin position="74"/>
        <end position="176"/>
    </location>
</feature>
<dbReference type="PRINTS" id="PR02090">
    <property type="entry name" value="HAUSAUGMINL4"/>
</dbReference>
<feature type="compositionally biased region" description="Low complexity" evidence="1">
    <location>
        <begin position="158"/>
        <end position="170"/>
    </location>
</feature>
<dbReference type="Proteomes" id="UP001066276">
    <property type="component" value="Chromosome 3_2"/>
</dbReference>
<proteinExistence type="predicted"/>
<evidence type="ECO:0000313" key="2">
    <source>
        <dbReference type="EMBL" id="KAJ1177614.1"/>
    </source>
</evidence>
<dbReference type="GO" id="GO:0007098">
    <property type="term" value="P:centrosome cycle"/>
    <property type="evidence" value="ECO:0007669"/>
    <property type="project" value="InterPro"/>
</dbReference>
<accession>A0AAV7TN23</accession>
<protein>
    <submittedName>
        <fullName evidence="2">Uncharacterized protein</fullName>
    </submittedName>
</protein>
<gene>
    <name evidence="2" type="ORF">NDU88_002867</name>
</gene>
<evidence type="ECO:0000256" key="1">
    <source>
        <dbReference type="SAM" id="MobiDB-lite"/>
    </source>
</evidence>
<name>A0AAV7TN23_PLEWA</name>
<comment type="caution">
    <text evidence="2">The sequence shown here is derived from an EMBL/GenBank/DDBJ whole genome shotgun (WGS) entry which is preliminary data.</text>
</comment>
<keyword evidence="3" id="KW-1185">Reference proteome</keyword>
<reference evidence="2" key="1">
    <citation type="journal article" date="2022" name="bioRxiv">
        <title>Sequencing and chromosome-scale assembly of the giantPleurodeles waltlgenome.</title>
        <authorList>
            <person name="Brown T."/>
            <person name="Elewa A."/>
            <person name="Iarovenko S."/>
            <person name="Subramanian E."/>
            <person name="Araus A.J."/>
            <person name="Petzold A."/>
            <person name="Susuki M."/>
            <person name="Suzuki K.-i.T."/>
            <person name="Hayashi T."/>
            <person name="Toyoda A."/>
            <person name="Oliveira C."/>
            <person name="Osipova E."/>
            <person name="Leigh N.D."/>
            <person name="Simon A."/>
            <person name="Yun M.H."/>
        </authorList>
    </citation>
    <scope>NUCLEOTIDE SEQUENCE</scope>
    <source>
        <strain evidence="2">20211129_DDA</strain>
        <tissue evidence="2">Liver</tissue>
    </source>
</reference>
<feature type="region of interest" description="Disordered" evidence="1">
    <location>
        <begin position="192"/>
        <end position="211"/>
    </location>
</feature>
<dbReference type="GO" id="GO:0051225">
    <property type="term" value="P:spindle assembly"/>
    <property type="evidence" value="ECO:0007669"/>
    <property type="project" value="InterPro"/>
</dbReference>
<dbReference type="InterPro" id="IPR026214">
    <property type="entry name" value="HAUS4_met"/>
</dbReference>
<dbReference type="AlphaFoldDB" id="A0AAV7TN23"/>
<dbReference type="GO" id="GO:0070652">
    <property type="term" value="C:HAUS complex"/>
    <property type="evidence" value="ECO:0007669"/>
    <property type="project" value="InterPro"/>
</dbReference>
<organism evidence="2 3">
    <name type="scientific">Pleurodeles waltl</name>
    <name type="common">Iberian ribbed newt</name>
    <dbReference type="NCBI Taxonomy" id="8319"/>
    <lineage>
        <taxon>Eukaryota</taxon>
        <taxon>Metazoa</taxon>
        <taxon>Chordata</taxon>
        <taxon>Craniata</taxon>
        <taxon>Vertebrata</taxon>
        <taxon>Euteleostomi</taxon>
        <taxon>Amphibia</taxon>
        <taxon>Batrachia</taxon>
        <taxon>Caudata</taxon>
        <taxon>Salamandroidea</taxon>
        <taxon>Salamandridae</taxon>
        <taxon>Pleurodelinae</taxon>
        <taxon>Pleurodeles</taxon>
    </lineage>
</organism>
<sequence>MPRASLILTRRQHRVDSHLQGCHLQDDDLTQYPGFTKLLLEVSQQFDESGVSLQLKKELELVRRRFNQVVMVKGKTAPSQHGGRAANPSLQRPARARRFIRGPAPARSRAAPVSPASLQRCLSGRSPPRAHGPPLATSVPLPQQGDPSKVPRCTQAVRSSSAAARSFTRGRGFRRGEWPLASSPVNQAHLSPPWPPGPQRGPGSIQGRPPAQRLDLNVGWPGLARFTAIYSIGLSGATESDVRHHRNLGHAPQYIVDLLN</sequence>
<feature type="compositionally biased region" description="Low complexity" evidence="1">
    <location>
        <begin position="101"/>
        <end position="117"/>
    </location>
</feature>
<evidence type="ECO:0000313" key="3">
    <source>
        <dbReference type="Proteomes" id="UP001066276"/>
    </source>
</evidence>
<dbReference type="EMBL" id="JANPWB010000006">
    <property type="protein sequence ID" value="KAJ1177614.1"/>
    <property type="molecule type" value="Genomic_DNA"/>
</dbReference>